<evidence type="ECO:0000256" key="4">
    <source>
        <dbReference type="RuleBase" id="RU004075"/>
    </source>
</evidence>
<reference evidence="7 8" key="1">
    <citation type="submission" date="2018-08" db="EMBL/GenBank/DDBJ databases">
        <title>Draft genome sequence of Psychrilyobacter sp. strain SD5 isolated from Black Sea water.</title>
        <authorList>
            <person name="Yadav S."/>
            <person name="Villanueva L."/>
            <person name="Damste J.S.S."/>
        </authorList>
    </citation>
    <scope>NUCLEOTIDE SEQUENCE [LARGE SCALE GENOMIC DNA]</scope>
    <source>
        <strain evidence="7 8">SD5</strain>
    </source>
</reference>
<dbReference type="InterPro" id="IPR015424">
    <property type="entry name" value="PyrdxlP-dep_Trfase"/>
</dbReference>
<dbReference type="Gene3D" id="3.90.1150.10">
    <property type="entry name" value="Aspartate Aminotransferase, domain 1"/>
    <property type="match status" value="1"/>
</dbReference>
<dbReference type="PANTHER" id="PTHR21152">
    <property type="entry name" value="AMINOTRANSFERASE CLASS V"/>
    <property type="match status" value="1"/>
</dbReference>
<evidence type="ECO:0000256" key="5">
    <source>
        <dbReference type="RuleBase" id="RU004504"/>
    </source>
</evidence>
<dbReference type="InterPro" id="IPR015421">
    <property type="entry name" value="PyrdxlP-dep_Trfase_major"/>
</dbReference>
<protein>
    <submittedName>
        <fullName evidence="7">Aminotransferase class V-fold PLP-dependent enzyme</fullName>
    </submittedName>
</protein>
<dbReference type="Gene3D" id="3.40.640.10">
    <property type="entry name" value="Type I PLP-dependent aspartate aminotransferase-like (Major domain)"/>
    <property type="match status" value="1"/>
</dbReference>
<dbReference type="EMBL" id="QUAJ01000050">
    <property type="protein sequence ID" value="REI39341.1"/>
    <property type="molecule type" value="Genomic_DNA"/>
</dbReference>
<accession>A0ABX9KDF6</accession>
<evidence type="ECO:0000256" key="3">
    <source>
        <dbReference type="ARBA" id="ARBA00022898"/>
    </source>
</evidence>
<dbReference type="Proteomes" id="UP000263486">
    <property type="component" value="Unassembled WGS sequence"/>
</dbReference>
<dbReference type="PROSITE" id="PS00595">
    <property type="entry name" value="AA_TRANSFER_CLASS_5"/>
    <property type="match status" value="1"/>
</dbReference>
<comment type="caution">
    <text evidence="7">The sequence shown here is derived from an EMBL/GenBank/DDBJ whole genome shotgun (WGS) entry which is preliminary data.</text>
</comment>
<name>A0ABX9KDF6_9FUSO</name>
<sequence length="359" mass="40134">MLKKLLMTPGPTNVPEEIRKKMAEDVIHHRMADYKKLFSEVSENLKDFFKTKQEVLTLTCSGTGVMEAAVVNLFSKKEKVLVINTGNFGQRFVEIAATYELDVIDLKYDWGSTYDLDDIKAAISENPDLKGIFMTHSETSTGVLNDIQRVGNLTKDTDILLVVDSVSGMVVNPLEFDDWSLDCVVAGSQKGFLLPPGLAFIALSNKAKKAMERSNLPKFYFDLKKYIKFLKEKQQNPYTPAITLIVGLKCACDLLLEEGLDTIQAKHTKLRKYLGEELLKLGFEHFVTDEKARGNTLVAVTHRGIQDMDKFRETVDKDGVSIAGGQGNYAGKLLRIGCLGKITKADIDRTIEEIKKNLI</sequence>
<dbReference type="InterPro" id="IPR015422">
    <property type="entry name" value="PyrdxlP-dep_Trfase_small"/>
</dbReference>
<evidence type="ECO:0000256" key="1">
    <source>
        <dbReference type="ARBA" id="ARBA00001933"/>
    </source>
</evidence>
<keyword evidence="8" id="KW-1185">Reference proteome</keyword>
<dbReference type="InterPro" id="IPR000192">
    <property type="entry name" value="Aminotrans_V_dom"/>
</dbReference>
<dbReference type="InterPro" id="IPR020578">
    <property type="entry name" value="Aminotrans_V_PyrdxlP_BS"/>
</dbReference>
<evidence type="ECO:0000313" key="7">
    <source>
        <dbReference type="EMBL" id="REI39341.1"/>
    </source>
</evidence>
<keyword evidence="7" id="KW-0032">Aminotransferase</keyword>
<dbReference type="GO" id="GO:0008483">
    <property type="term" value="F:transaminase activity"/>
    <property type="evidence" value="ECO:0007669"/>
    <property type="project" value="UniProtKB-KW"/>
</dbReference>
<feature type="domain" description="Aminotransferase class V" evidence="6">
    <location>
        <begin position="26"/>
        <end position="326"/>
    </location>
</feature>
<dbReference type="SUPFAM" id="SSF53383">
    <property type="entry name" value="PLP-dependent transferases"/>
    <property type="match status" value="1"/>
</dbReference>
<evidence type="ECO:0000256" key="2">
    <source>
        <dbReference type="ARBA" id="ARBA00009236"/>
    </source>
</evidence>
<dbReference type="Pfam" id="PF00266">
    <property type="entry name" value="Aminotran_5"/>
    <property type="match status" value="1"/>
</dbReference>
<keyword evidence="3" id="KW-0663">Pyridoxal phosphate</keyword>
<comment type="similarity">
    <text evidence="2 4">Belongs to the class-V pyridoxal-phosphate-dependent aminotransferase family.</text>
</comment>
<gene>
    <name evidence="7" type="ORF">DYH56_15160</name>
</gene>
<dbReference type="PANTHER" id="PTHR21152:SF40">
    <property type="entry name" value="ALANINE--GLYOXYLATE AMINOTRANSFERASE"/>
    <property type="match status" value="1"/>
</dbReference>
<proteinExistence type="inferred from homology"/>
<evidence type="ECO:0000259" key="6">
    <source>
        <dbReference type="Pfam" id="PF00266"/>
    </source>
</evidence>
<keyword evidence="7" id="KW-0808">Transferase</keyword>
<evidence type="ECO:0000313" key="8">
    <source>
        <dbReference type="Proteomes" id="UP000263486"/>
    </source>
</evidence>
<comment type="cofactor">
    <cofactor evidence="1 5">
        <name>pyridoxal 5'-phosphate</name>
        <dbReference type="ChEBI" id="CHEBI:597326"/>
    </cofactor>
</comment>
<dbReference type="PIRSF" id="PIRSF000524">
    <property type="entry name" value="SPT"/>
    <property type="match status" value="1"/>
</dbReference>
<dbReference type="InterPro" id="IPR024169">
    <property type="entry name" value="SP_NH2Trfase/AEP_transaminase"/>
</dbReference>
<organism evidence="7 8">
    <name type="scientific">Psychrilyobacter piezotolerans</name>
    <dbReference type="NCBI Taxonomy" id="2293438"/>
    <lineage>
        <taxon>Bacteria</taxon>
        <taxon>Fusobacteriati</taxon>
        <taxon>Fusobacteriota</taxon>
        <taxon>Fusobacteriia</taxon>
        <taxon>Fusobacteriales</taxon>
        <taxon>Fusobacteriaceae</taxon>
        <taxon>Psychrilyobacter</taxon>
    </lineage>
</organism>